<proteinExistence type="predicted"/>
<comment type="caution">
    <text evidence="2">The sequence shown here is derived from an EMBL/GenBank/DDBJ whole genome shotgun (WGS) entry which is preliminary data.</text>
</comment>
<dbReference type="Proteomes" id="UP000186817">
    <property type="component" value="Unassembled WGS sequence"/>
</dbReference>
<dbReference type="AlphaFoldDB" id="A0A1Q9CI15"/>
<protein>
    <submittedName>
        <fullName evidence="2">Uncharacterized protein</fullName>
    </submittedName>
</protein>
<keyword evidence="3" id="KW-1185">Reference proteome</keyword>
<evidence type="ECO:0000313" key="3">
    <source>
        <dbReference type="Proteomes" id="UP000186817"/>
    </source>
</evidence>
<evidence type="ECO:0000313" key="2">
    <source>
        <dbReference type="EMBL" id="OLP82516.1"/>
    </source>
</evidence>
<name>A0A1Q9CI15_SYMMI</name>
<feature type="compositionally biased region" description="Basic and acidic residues" evidence="1">
    <location>
        <begin position="1"/>
        <end position="16"/>
    </location>
</feature>
<evidence type="ECO:0000256" key="1">
    <source>
        <dbReference type="SAM" id="MobiDB-lite"/>
    </source>
</evidence>
<dbReference type="OrthoDB" id="10298698at2759"/>
<sequence length="241" mass="26145">MIARWTSERLQGDEQSRPSTTCRKHQKGKESALRVQKLATVQVAADSGSSAERAVRLPLMMWTFQASLTKSHSYAPSTQTQGAWTASPRQPALPHRLAVPTRPPSVAGPTQVIRSGILTERYGRPASSSPRPCYSWRSRAVEPMGTQPALLCRSPALSPSTGRVAILQRGPPAPAGPRPPISPFHLLFRSAELGAPTPEGRDQGPHASFANARAKPTESRDCVPGGTSCRGGWREQVRFLW</sequence>
<feature type="region of interest" description="Disordered" evidence="1">
    <location>
        <begin position="194"/>
        <end position="227"/>
    </location>
</feature>
<reference evidence="2 3" key="1">
    <citation type="submission" date="2016-02" db="EMBL/GenBank/DDBJ databases">
        <title>Genome analysis of coral dinoflagellate symbionts highlights evolutionary adaptations to a symbiotic lifestyle.</title>
        <authorList>
            <person name="Aranda M."/>
            <person name="Li Y."/>
            <person name="Liew Y.J."/>
            <person name="Baumgarten S."/>
            <person name="Simakov O."/>
            <person name="Wilson M."/>
            <person name="Piel J."/>
            <person name="Ashoor H."/>
            <person name="Bougouffa S."/>
            <person name="Bajic V.B."/>
            <person name="Ryu T."/>
            <person name="Ravasi T."/>
            <person name="Bayer T."/>
            <person name="Micklem G."/>
            <person name="Kim H."/>
            <person name="Bhak J."/>
            <person name="Lajeunesse T.C."/>
            <person name="Voolstra C.R."/>
        </authorList>
    </citation>
    <scope>NUCLEOTIDE SEQUENCE [LARGE SCALE GENOMIC DNA]</scope>
    <source>
        <strain evidence="2 3">CCMP2467</strain>
    </source>
</reference>
<organism evidence="2 3">
    <name type="scientific">Symbiodinium microadriaticum</name>
    <name type="common">Dinoflagellate</name>
    <name type="synonym">Zooxanthella microadriatica</name>
    <dbReference type="NCBI Taxonomy" id="2951"/>
    <lineage>
        <taxon>Eukaryota</taxon>
        <taxon>Sar</taxon>
        <taxon>Alveolata</taxon>
        <taxon>Dinophyceae</taxon>
        <taxon>Suessiales</taxon>
        <taxon>Symbiodiniaceae</taxon>
        <taxon>Symbiodinium</taxon>
    </lineage>
</organism>
<accession>A0A1Q9CI15</accession>
<gene>
    <name evidence="2" type="ORF">AK812_SmicGene36803</name>
</gene>
<dbReference type="EMBL" id="LSRX01001185">
    <property type="protein sequence ID" value="OLP82516.1"/>
    <property type="molecule type" value="Genomic_DNA"/>
</dbReference>
<feature type="region of interest" description="Disordered" evidence="1">
    <location>
        <begin position="1"/>
        <end position="31"/>
    </location>
</feature>